<reference evidence="1" key="1">
    <citation type="submission" date="2019-11" db="EMBL/GenBank/DDBJ databases">
        <title>Microbial mats filling the niche in hypersaline microbial mats.</title>
        <authorList>
            <person name="Wong H.L."/>
            <person name="Macleod F.I."/>
            <person name="White R.A. III"/>
            <person name="Burns B.P."/>
        </authorList>
    </citation>
    <scope>NUCLEOTIDE SEQUENCE</scope>
    <source>
        <strain evidence="1">Bin_327</strain>
    </source>
</reference>
<comment type="caution">
    <text evidence="1">The sequence shown here is derived from an EMBL/GenBank/DDBJ whole genome shotgun (WGS) entry which is preliminary data.</text>
</comment>
<gene>
    <name evidence="1" type="ORF">GF359_03000</name>
</gene>
<name>A0A9D5K8B2_UNCW3</name>
<dbReference type="Proteomes" id="UP000630660">
    <property type="component" value="Unassembled WGS sequence"/>
</dbReference>
<proteinExistence type="predicted"/>
<accession>A0A9D5K8B2</accession>
<dbReference type="EMBL" id="WJKJ01000095">
    <property type="protein sequence ID" value="MBD3364162.1"/>
    <property type="molecule type" value="Genomic_DNA"/>
</dbReference>
<evidence type="ECO:0000313" key="2">
    <source>
        <dbReference type="Proteomes" id="UP000630660"/>
    </source>
</evidence>
<dbReference type="AlphaFoldDB" id="A0A9D5K8B2"/>
<organism evidence="1 2">
    <name type="scientific">candidate division WOR-3 bacterium</name>
    <dbReference type="NCBI Taxonomy" id="2052148"/>
    <lineage>
        <taxon>Bacteria</taxon>
        <taxon>Bacteria division WOR-3</taxon>
    </lineage>
</organism>
<protein>
    <submittedName>
        <fullName evidence="1">Uncharacterized protein</fullName>
    </submittedName>
</protein>
<sequence length="169" mass="19587">MNNGEWRRDQTIIASGGVRINADVVISTENRNTEKEDQVLFSDIIRRSQKKHSTLGSALGYYSSAFLGIDQLAIAANLYMAMEELLAKFNTGKKKRDWDWKEITKELEPINPRLTNSYLFNLKQVHRGRHTVDDNGKPNIPLTTQELKKFKDAVRLYILTYVEWLKENK</sequence>
<evidence type="ECO:0000313" key="1">
    <source>
        <dbReference type="EMBL" id="MBD3364162.1"/>
    </source>
</evidence>